<dbReference type="GO" id="GO:0003677">
    <property type="term" value="F:DNA binding"/>
    <property type="evidence" value="ECO:0007669"/>
    <property type="project" value="InterPro"/>
</dbReference>
<keyword evidence="8" id="KW-0406">Ion transport</keyword>
<keyword evidence="5" id="KW-0732">Signal</keyword>
<reference evidence="19" key="2">
    <citation type="submission" date="2015-07" db="EMBL/GenBank/DDBJ databases">
        <authorList>
            <person name="Noorani M."/>
        </authorList>
    </citation>
    <scope>NUCLEOTIDE SEQUENCE</scope>
</reference>
<gene>
    <name evidence="19" type="primary">GluR5</name>
</gene>
<evidence type="ECO:0000256" key="14">
    <source>
        <dbReference type="ARBA" id="ARBA00023303"/>
    </source>
</evidence>
<keyword evidence="14" id="KW-0407">Ion channel</keyword>
<dbReference type="Pfam" id="PF00060">
    <property type="entry name" value="Lig_chan"/>
    <property type="match status" value="1"/>
</dbReference>
<dbReference type="InterPro" id="IPR002492">
    <property type="entry name" value="Transposase_Tc1-like"/>
</dbReference>
<evidence type="ECO:0000259" key="18">
    <source>
        <dbReference type="SMART" id="SM00918"/>
    </source>
</evidence>
<dbReference type="GO" id="GO:0022824">
    <property type="term" value="F:transmitter-gated monoatomic ion channel activity"/>
    <property type="evidence" value="ECO:0007669"/>
    <property type="project" value="UniProtKB-ARBA"/>
</dbReference>
<evidence type="ECO:0000256" key="2">
    <source>
        <dbReference type="ARBA" id="ARBA00022448"/>
    </source>
</evidence>
<dbReference type="Gene3D" id="3.40.190.10">
    <property type="entry name" value="Periplasmic binding protein-like II"/>
    <property type="match status" value="1"/>
</dbReference>
<dbReference type="InterPro" id="IPR019594">
    <property type="entry name" value="Glu/Gly-bd"/>
</dbReference>
<feature type="domain" description="Ionotropic glutamate receptor C-terminal" evidence="17">
    <location>
        <begin position="152"/>
        <end position="347"/>
    </location>
</feature>
<evidence type="ECO:0000259" key="17">
    <source>
        <dbReference type="SMART" id="SM00079"/>
    </source>
</evidence>
<evidence type="ECO:0000256" key="6">
    <source>
        <dbReference type="ARBA" id="ARBA00022989"/>
    </source>
</evidence>
<dbReference type="Pfam" id="PF01498">
    <property type="entry name" value="HTH_Tnp_Tc3_2"/>
    <property type="match status" value="1"/>
</dbReference>
<feature type="non-terminal residue" evidence="19">
    <location>
        <position position="1"/>
    </location>
</feature>
<keyword evidence="7" id="KW-0770">Synapse</keyword>
<reference evidence="19" key="1">
    <citation type="journal article" date="2015" name="Cell. Mol. Life Sci.">
        <title>Identification and functional analysis of olfactory receptor family reveal unusual characteristics of the olfactory system in the migratory locust.</title>
        <authorList>
            <person name="Wang Z."/>
            <person name="Yang P."/>
            <person name="Chen D."/>
            <person name="Jiang F."/>
            <person name="Li Y."/>
            <person name="Wang X."/>
            <person name="Kang L."/>
        </authorList>
    </citation>
    <scope>NUCLEOTIDE SEQUENCE</scope>
</reference>
<evidence type="ECO:0000313" key="19">
    <source>
        <dbReference type="EMBL" id="ALA15327.1"/>
    </source>
</evidence>
<comment type="similarity">
    <text evidence="1">Belongs to the glutamate-gated ion channel (TC 1.A.10.1) family.</text>
</comment>
<evidence type="ECO:0000256" key="10">
    <source>
        <dbReference type="ARBA" id="ARBA00023170"/>
    </source>
</evidence>
<feature type="domain" description="Ionotropic glutamate receptor L-glutamate and glycine-binding" evidence="18">
    <location>
        <begin position="163"/>
        <end position="231"/>
    </location>
</feature>
<evidence type="ECO:0000256" key="7">
    <source>
        <dbReference type="ARBA" id="ARBA00023018"/>
    </source>
</evidence>
<evidence type="ECO:0000256" key="16">
    <source>
        <dbReference type="SAM" id="Phobius"/>
    </source>
</evidence>
<dbReference type="AlphaFoldDB" id="A0A0K2D6I4"/>
<keyword evidence="3" id="KW-1003">Cell membrane</keyword>
<dbReference type="InterPro" id="IPR015683">
    <property type="entry name" value="Ionotropic_Glu_rcpt"/>
</dbReference>
<evidence type="ECO:0000256" key="13">
    <source>
        <dbReference type="ARBA" id="ARBA00023286"/>
    </source>
</evidence>
<name>A0A0K2D6I4_LOCMI</name>
<keyword evidence="10 19" id="KW-0675">Receptor</keyword>
<keyword evidence="11" id="KW-0325">Glycoprotein</keyword>
<dbReference type="GO" id="GO:0007166">
    <property type="term" value="P:cell surface receptor signaling pathway"/>
    <property type="evidence" value="ECO:0007669"/>
    <property type="project" value="UniProtKB-ARBA"/>
</dbReference>
<accession>A0A0K2D6I4</accession>
<evidence type="ECO:0000256" key="5">
    <source>
        <dbReference type="ARBA" id="ARBA00022729"/>
    </source>
</evidence>
<keyword evidence="2" id="KW-0813">Transport</keyword>
<keyword evidence="4 16" id="KW-0812">Transmembrane</keyword>
<evidence type="ECO:0000256" key="8">
    <source>
        <dbReference type="ARBA" id="ARBA00023065"/>
    </source>
</evidence>
<sequence length="527" mass="58350">LPDVPRVRKRNAYHHVSDFDKGRIVAYRDCGLSYRTIAAGRDPVTVREYGIGGFRRAIWIAMLDPNCLGSLAVEMTYAGSQLPRITSSRASYRVAPHRHLRQYLSRVPAASYMAMRLSASDVTGDRAATFCVALVLRFAVRHVVVHCVSPPTLSSVPCRQEEPYIMMRKAMPGETLSGNDRFEGYCKDLADLIARRIGINYELRIVKDGKYGAENPEVKGGWDGMVGELVRKEADIAIASMTITSERERVIDFSKPFMSLGISIMIKKPVKQKPGVFSFLNPLSKEIWVCVIFSYVGVSIVLFIVSRFSPYDILNSLWFALGAFMQQGCDISPRTIFRPLAPSWWTVAVAGGGMNCCMQEGNFLLVLNCFYAATIAEVVQTTSGKTISVQNIRNVLNVADMHGRSSRKKPNISEINRQKRLRFAKDYISQAMGKTTIQKMKTREWLLYNAPRRVLTPPQSPDLNAIENLALDGAAVTQQVQWGGAHATKARSRRACAVRAPGPVCSSLPASLPSADGNVMTKCAPQA</sequence>
<dbReference type="Pfam" id="PF10613">
    <property type="entry name" value="Lig_chan-Glu_bd"/>
    <property type="match status" value="1"/>
</dbReference>
<dbReference type="GO" id="GO:0015074">
    <property type="term" value="P:DNA integration"/>
    <property type="evidence" value="ECO:0007669"/>
    <property type="project" value="InterPro"/>
</dbReference>
<keyword evidence="6 16" id="KW-1133">Transmembrane helix</keyword>
<proteinExistence type="evidence at transcript level"/>
<dbReference type="InterPro" id="IPR001320">
    <property type="entry name" value="Iontro_rcpt_C"/>
</dbReference>
<feature type="transmembrane region" description="Helical" evidence="16">
    <location>
        <begin position="287"/>
        <end position="305"/>
    </location>
</feature>
<evidence type="ECO:0000256" key="11">
    <source>
        <dbReference type="ARBA" id="ARBA00023180"/>
    </source>
</evidence>
<evidence type="ECO:0000256" key="1">
    <source>
        <dbReference type="ARBA" id="ARBA00008685"/>
    </source>
</evidence>
<dbReference type="SMART" id="SM00918">
    <property type="entry name" value="Lig_chan-Glu_bd"/>
    <property type="match status" value="1"/>
</dbReference>
<evidence type="ECO:0000256" key="15">
    <source>
        <dbReference type="ARBA" id="ARBA00034104"/>
    </source>
</evidence>
<dbReference type="Gene3D" id="1.10.287.70">
    <property type="match status" value="1"/>
</dbReference>
<evidence type="ECO:0000256" key="3">
    <source>
        <dbReference type="ARBA" id="ARBA00022475"/>
    </source>
</evidence>
<keyword evidence="13" id="KW-1071">Ligand-gated ion channel</keyword>
<comment type="subcellular location">
    <subcellularLocation>
        <location evidence="15">Postsynaptic cell membrane</location>
        <topology evidence="15">Multi-pass membrane protein</topology>
    </subcellularLocation>
</comment>
<organism evidence="19">
    <name type="scientific">Locusta migratoria</name>
    <name type="common">Migratory locust</name>
    <dbReference type="NCBI Taxonomy" id="7004"/>
    <lineage>
        <taxon>Eukaryota</taxon>
        <taxon>Metazoa</taxon>
        <taxon>Ecdysozoa</taxon>
        <taxon>Arthropoda</taxon>
        <taxon>Hexapoda</taxon>
        <taxon>Insecta</taxon>
        <taxon>Pterygota</taxon>
        <taxon>Neoptera</taxon>
        <taxon>Polyneoptera</taxon>
        <taxon>Orthoptera</taxon>
        <taxon>Caelifera</taxon>
        <taxon>Acrididea</taxon>
        <taxon>Acridomorpha</taxon>
        <taxon>Acridoidea</taxon>
        <taxon>Acrididae</taxon>
        <taxon>Oedipodinae</taxon>
        <taxon>Locusta</taxon>
    </lineage>
</organism>
<dbReference type="PANTHER" id="PTHR18966">
    <property type="entry name" value="IONOTROPIC GLUTAMATE RECEPTOR"/>
    <property type="match status" value="1"/>
</dbReference>
<evidence type="ECO:0000256" key="9">
    <source>
        <dbReference type="ARBA" id="ARBA00023136"/>
    </source>
</evidence>
<dbReference type="GO" id="GO:0045211">
    <property type="term" value="C:postsynaptic membrane"/>
    <property type="evidence" value="ECO:0007669"/>
    <property type="project" value="UniProtKB-SubCell"/>
</dbReference>
<evidence type="ECO:0000256" key="4">
    <source>
        <dbReference type="ARBA" id="ARBA00022692"/>
    </source>
</evidence>
<evidence type="ECO:0000256" key="12">
    <source>
        <dbReference type="ARBA" id="ARBA00023257"/>
    </source>
</evidence>
<dbReference type="SMART" id="SM00079">
    <property type="entry name" value="PBPe"/>
    <property type="match status" value="1"/>
</dbReference>
<dbReference type="GO" id="GO:0006313">
    <property type="term" value="P:DNA transposition"/>
    <property type="evidence" value="ECO:0007669"/>
    <property type="project" value="InterPro"/>
</dbReference>
<dbReference type="EMBL" id="KT279125">
    <property type="protein sequence ID" value="ALA15327.1"/>
    <property type="molecule type" value="mRNA"/>
</dbReference>
<keyword evidence="9 16" id="KW-0472">Membrane</keyword>
<protein>
    <submittedName>
        <fullName evidence="19">Ionotropic glutamate receptor 5</fullName>
    </submittedName>
</protein>
<dbReference type="FunFam" id="3.40.190.10:FF:000001">
    <property type="entry name" value="Glutamate receptor ionotropic, kainate 2"/>
    <property type="match status" value="1"/>
</dbReference>
<keyword evidence="12" id="KW-0628">Postsynaptic cell membrane</keyword>
<dbReference type="SUPFAM" id="SSF53850">
    <property type="entry name" value="Periplasmic binding protein-like II"/>
    <property type="match status" value="1"/>
</dbReference>